<evidence type="ECO:0000256" key="1">
    <source>
        <dbReference type="SAM" id="MobiDB-lite"/>
    </source>
</evidence>
<feature type="compositionally biased region" description="Polar residues" evidence="1">
    <location>
        <begin position="239"/>
        <end position="248"/>
    </location>
</feature>
<protein>
    <submittedName>
        <fullName evidence="2">Uncharacterized protein</fullName>
    </submittedName>
</protein>
<feature type="region of interest" description="Disordered" evidence="1">
    <location>
        <begin position="198"/>
        <end position="271"/>
    </location>
</feature>
<feature type="non-terminal residue" evidence="2">
    <location>
        <position position="1"/>
    </location>
</feature>
<evidence type="ECO:0000313" key="2">
    <source>
        <dbReference type="EMBL" id="JAC68605.1"/>
    </source>
</evidence>
<sequence length="271" mass="29945">CCFHLLLDIRRTVKECLGHVSRFLSLANYPRHSPHLEIPKTVSAVLVSTSEESSTVEKILNFCQWCCEASVENVVIFDPKGKLETKADEFVSTSEYLLSRVDEKWFTEDTISTKLCFELGAEVHGHHLNRCRVYVASAENPHEPYVQLTQSLGREDRDALGDASGTGPDARDAVRSGLLRHGGPVAVLEPQLLIVSDPRSARRRARHRPQPVGGAGVACAQRSRCHPLPHRQSPPPTAPQNTASPSSRCQRRPQMRPSRCLVPASISHPVG</sequence>
<proteinExistence type="predicted"/>
<dbReference type="AlphaFoldDB" id="A0A061RDC3"/>
<dbReference type="EMBL" id="GBEZ01017761">
    <property type="protein sequence ID" value="JAC68605.1"/>
    <property type="molecule type" value="Transcribed_RNA"/>
</dbReference>
<organism evidence="2">
    <name type="scientific">Tetraselmis sp. GSL018</name>
    <dbReference type="NCBI Taxonomy" id="582737"/>
    <lineage>
        <taxon>Eukaryota</taxon>
        <taxon>Viridiplantae</taxon>
        <taxon>Chlorophyta</taxon>
        <taxon>core chlorophytes</taxon>
        <taxon>Chlorodendrophyceae</taxon>
        <taxon>Chlorodendrales</taxon>
        <taxon>Chlorodendraceae</taxon>
        <taxon>Tetraselmis</taxon>
    </lineage>
</organism>
<reference evidence="2" key="1">
    <citation type="submission" date="2014-05" db="EMBL/GenBank/DDBJ databases">
        <title>The transcriptome of the halophilic microalga Tetraselmis sp. GSL018 isolated from the Great Salt Lake, Utah.</title>
        <authorList>
            <person name="Jinkerson R.E."/>
            <person name="D'Adamo S."/>
            <person name="Posewitz M.C."/>
        </authorList>
    </citation>
    <scope>NUCLEOTIDE SEQUENCE</scope>
    <source>
        <strain evidence="2">GSL018</strain>
    </source>
</reference>
<name>A0A061RDC3_9CHLO</name>
<gene>
    <name evidence="2" type="ORF">TSPGSL018_8341</name>
</gene>
<accession>A0A061RDC3</accession>